<keyword evidence="1" id="KW-0812">Transmembrane</keyword>
<evidence type="ECO:0000313" key="2">
    <source>
        <dbReference type="EMBL" id="MEE1944054.1"/>
    </source>
</evidence>
<accession>A0ABU7I3M2</accession>
<evidence type="ECO:0000256" key="1">
    <source>
        <dbReference type="SAM" id="Phobius"/>
    </source>
</evidence>
<keyword evidence="1" id="KW-1133">Transmembrane helix</keyword>
<sequence>MKLKQHLFLALIITILLTIALIAGPGASSGYGGLFFLMISPIVWIAFLLWGLILQSIITKKKGLQNVTSYAILTLLIIVMVLAALLTFSSDPDIRSISYEEIFLDRLTLIFFITTSTVYGLLFWLFRKNIGKA</sequence>
<feature type="transmembrane region" description="Helical" evidence="1">
    <location>
        <begin position="34"/>
        <end position="58"/>
    </location>
</feature>
<dbReference type="RefSeq" id="WP_330106435.1">
    <property type="nucleotide sequence ID" value="NZ_JAZDQT010000001.1"/>
</dbReference>
<gene>
    <name evidence="2" type="ORF">VRU48_02975</name>
</gene>
<organism evidence="2 3">
    <name type="scientific">Pedobacter albus</name>
    <dbReference type="NCBI Taxonomy" id="3113905"/>
    <lineage>
        <taxon>Bacteria</taxon>
        <taxon>Pseudomonadati</taxon>
        <taxon>Bacteroidota</taxon>
        <taxon>Sphingobacteriia</taxon>
        <taxon>Sphingobacteriales</taxon>
        <taxon>Sphingobacteriaceae</taxon>
        <taxon>Pedobacter</taxon>
    </lineage>
</organism>
<comment type="caution">
    <text evidence="2">The sequence shown here is derived from an EMBL/GenBank/DDBJ whole genome shotgun (WGS) entry which is preliminary data.</text>
</comment>
<feature type="transmembrane region" description="Helical" evidence="1">
    <location>
        <begin position="70"/>
        <end position="88"/>
    </location>
</feature>
<feature type="transmembrane region" description="Helical" evidence="1">
    <location>
        <begin position="108"/>
        <end position="126"/>
    </location>
</feature>
<reference evidence="2 3" key="1">
    <citation type="submission" date="2024-01" db="EMBL/GenBank/DDBJ databases">
        <title>Pedobacter sp. nov., isolated from fresh soil.</title>
        <authorList>
            <person name="Le N.T.T."/>
        </authorList>
    </citation>
    <scope>NUCLEOTIDE SEQUENCE [LARGE SCALE GENOMIC DNA]</scope>
    <source>
        <strain evidence="2 3">KR3-3</strain>
    </source>
</reference>
<evidence type="ECO:0000313" key="3">
    <source>
        <dbReference type="Proteomes" id="UP001336835"/>
    </source>
</evidence>
<name>A0ABU7I3M2_9SPHI</name>
<dbReference type="EMBL" id="JAZDQT010000001">
    <property type="protein sequence ID" value="MEE1944054.1"/>
    <property type="molecule type" value="Genomic_DNA"/>
</dbReference>
<keyword evidence="3" id="KW-1185">Reference proteome</keyword>
<keyword evidence="1" id="KW-0472">Membrane</keyword>
<protein>
    <submittedName>
        <fullName evidence="2">Uncharacterized protein</fullName>
    </submittedName>
</protein>
<feature type="transmembrane region" description="Helical" evidence="1">
    <location>
        <begin position="7"/>
        <end position="28"/>
    </location>
</feature>
<proteinExistence type="predicted"/>
<dbReference type="Proteomes" id="UP001336835">
    <property type="component" value="Unassembled WGS sequence"/>
</dbReference>